<dbReference type="CDD" id="cd18808">
    <property type="entry name" value="SF1_C_Upf1"/>
    <property type="match status" value="1"/>
</dbReference>
<evidence type="ECO:0000256" key="2">
    <source>
        <dbReference type="ARBA" id="ARBA00007913"/>
    </source>
</evidence>
<feature type="region of interest" description="Disordered" evidence="13">
    <location>
        <begin position="1"/>
        <end position="61"/>
    </location>
</feature>
<keyword evidence="7" id="KW-0378">Hydrolase</keyword>
<dbReference type="Gene3D" id="3.40.50.300">
    <property type="entry name" value="P-loop containing nucleotide triphosphate hydrolases"/>
    <property type="match status" value="2"/>
</dbReference>
<feature type="region of interest" description="Disordered" evidence="13">
    <location>
        <begin position="1002"/>
        <end position="1021"/>
    </location>
</feature>
<evidence type="ECO:0000256" key="3">
    <source>
        <dbReference type="ARBA" id="ARBA00022490"/>
    </source>
</evidence>
<dbReference type="GO" id="GO:0010468">
    <property type="term" value="P:regulation of gene expression"/>
    <property type="evidence" value="ECO:0007669"/>
    <property type="project" value="UniProtKB-ARBA"/>
</dbReference>
<dbReference type="SUPFAM" id="SSF52540">
    <property type="entry name" value="P-loop containing nucleoside triphosphate hydrolases"/>
    <property type="match status" value="1"/>
</dbReference>
<sequence>MTEGQDEPIVVAENEEAAEEGSEEGSEDEDEGESDDDDDDDDDDATDNSGEDAATGASFDDESVLSDDFYVDHYDEANLPPYACRYCGIHDPASVARCVESNKWFCNAVGAGGGGSHLVHHLVRSRSNQVQLHPESPLGDTILECYNCASKNCFVLGFVPANASSVVVLLCRVCVETVPALKDMDWELSQWHPLVQDRKFLPWLVKVPSDKLQIRARDISQEQINKLEELWKTEPDARFVDLERPDAIDETELSPTLLHYEDGYHYQNVLAPLVKMEADYDKQMKESLSEESISVRWEKSLTGKNIATFTFGGRHSAELSRVVVGDELRLKLGSGAEFLHGSPWEGLGYVKDIIDGEVELELRPTIAAGGKGKGTRRNGRNGKKERGASGPKIPDQITDDYIVEYIWKSTSFDRMQNALKTFAIDDTSVTGYIYHRLLGHPVEEQLIANPKLPESDDFTAPGLPPLNESQIQAVVAVLQRPMSLIQGPPGTGKTVTCATLVYHLTRQNMGQVLVTAPSNVAVDQLTEKIAATGLRVVRLASKTREATASSVDHLCLHVMTPLAAGDEFNKLQRLKSEVGELTERDQKKYQALRNRTEREILQAADVICCTCVGAGDPRLKNFRFRQVVIDEATQAIEAEALIPLSMGAKQIVFVGDHCQLGPVVMCKAAAKAGLTQSMFERLVLIGIRPIRLQVQYRMHPILSEFPSNMFYEGSLQNGVSESDRQLRHMPGYTGKDEFPWPIKGKPMFFWSVAGMEEISASGTSYLNRTEASYVEKIVTHLLKMGVESSQIGVITPYDGQKKYVQEHMRRSGSLAASVYEAIEVNSVDAFQGREKEIMLVSCVRSSESQGIGFLSDPRRLNVALTRARVGLVLLGNPRVLSKNPLWAALLLHFKEHETLVEGPLNNLQQSFMTFARPRRNIKSDQRYAFTALARGGWDGRWEDRSHGYRSAPGFGGEGSGSRGRRKGRQTDSRFDPCYDYQYDDAGGSGGVPLPSFAPLPDYAHGDDMSGDGGSVGGSVYTSGSHYSRGGGYYSNDMRSQADTNSVASSRF</sequence>
<evidence type="ECO:0000256" key="13">
    <source>
        <dbReference type="SAM" id="MobiDB-lite"/>
    </source>
</evidence>
<dbReference type="InterPro" id="IPR047187">
    <property type="entry name" value="SF1_C_Upf1"/>
</dbReference>
<comment type="caution">
    <text evidence="15">The sequence shown here is derived from an EMBL/GenBank/DDBJ whole genome shotgun (WGS) entry which is preliminary data.</text>
</comment>
<dbReference type="FunFam" id="3.40.50.300:FF:000097">
    <property type="entry name" value="Regulator of nonsense transcripts 1"/>
    <property type="match status" value="1"/>
</dbReference>
<evidence type="ECO:0000256" key="5">
    <source>
        <dbReference type="ARBA" id="ARBA00022741"/>
    </source>
</evidence>
<dbReference type="CDD" id="cd21407">
    <property type="entry name" value="1B_UPF1-like"/>
    <property type="match status" value="1"/>
</dbReference>
<dbReference type="InterPro" id="IPR045055">
    <property type="entry name" value="DNA2/NAM7-like"/>
</dbReference>
<dbReference type="Pfam" id="PF09416">
    <property type="entry name" value="UPF1_Zn_bind"/>
    <property type="match status" value="1"/>
</dbReference>
<reference evidence="15 16" key="1">
    <citation type="submission" date="2024-10" db="EMBL/GenBank/DDBJ databases">
        <title>Updated reference genomes for cyclostephanoid diatoms.</title>
        <authorList>
            <person name="Roberts W.R."/>
            <person name="Alverson A.J."/>
        </authorList>
    </citation>
    <scope>NUCLEOTIDE SEQUENCE [LARGE SCALE GENOMIC DNA]</scope>
    <source>
        <strain evidence="15 16">AJA276-08</strain>
    </source>
</reference>
<feature type="region of interest" description="Disordered" evidence="13">
    <location>
        <begin position="1030"/>
        <end position="1051"/>
    </location>
</feature>
<dbReference type="Pfam" id="PF13086">
    <property type="entry name" value="AAA_11"/>
    <property type="match status" value="2"/>
</dbReference>
<evidence type="ECO:0000256" key="1">
    <source>
        <dbReference type="ARBA" id="ARBA00004496"/>
    </source>
</evidence>
<comment type="similarity">
    <text evidence="2">Belongs to the DNA2/NAM7 helicase family.</text>
</comment>
<dbReference type="PROSITE" id="PS51997">
    <property type="entry name" value="UPF1_CH_RICH"/>
    <property type="match status" value="1"/>
</dbReference>
<dbReference type="InterPro" id="IPR014001">
    <property type="entry name" value="Helicase_ATP-bd"/>
</dbReference>
<dbReference type="SMART" id="SM00487">
    <property type="entry name" value="DEXDc"/>
    <property type="match status" value="1"/>
</dbReference>
<dbReference type="Gene3D" id="2.40.30.230">
    <property type="match status" value="1"/>
</dbReference>
<keyword evidence="4" id="KW-0479">Metal-binding</keyword>
<feature type="region of interest" description="Disordered" evidence="13">
    <location>
        <begin position="948"/>
        <end position="975"/>
    </location>
</feature>
<dbReference type="InterPro" id="IPR027417">
    <property type="entry name" value="P-loop_NTPase"/>
</dbReference>
<evidence type="ECO:0000313" key="15">
    <source>
        <dbReference type="EMBL" id="KAL3761893.1"/>
    </source>
</evidence>
<dbReference type="InterPro" id="IPR040812">
    <property type="entry name" value="UPF1_1B_dom"/>
</dbReference>
<dbReference type="Proteomes" id="UP001530315">
    <property type="component" value="Unassembled WGS sequence"/>
</dbReference>
<organism evidence="15 16">
    <name type="scientific">Stephanodiscus triporus</name>
    <dbReference type="NCBI Taxonomy" id="2934178"/>
    <lineage>
        <taxon>Eukaryota</taxon>
        <taxon>Sar</taxon>
        <taxon>Stramenopiles</taxon>
        <taxon>Ochrophyta</taxon>
        <taxon>Bacillariophyta</taxon>
        <taxon>Coscinodiscophyceae</taxon>
        <taxon>Thalassiosirophycidae</taxon>
        <taxon>Stephanodiscales</taxon>
        <taxon>Stephanodiscaceae</taxon>
        <taxon>Stephanodiscus</taxon>
    </lineage>
</organism>
<keyword evidence="16" id="KW-1185">Reference proteome</keyword>
<evidence type="ECO:0000256" key="12">
    <source>
        <dbReference type="PROSITE-ProRule" id="PRU01341"/>
    </source>
</evidence>
<dbReference type="GO" id="GO:0003678">
    <property type="term" value="F:DNA helicase activity"/>
    <property type="evidence" value="ECO:0007669"/>
    <property type="project" value="UniProtKB-EC"/>
</dbReference>
<dbReference type="Gene3D" id="6.10.140.1240">
    <property type="match status" value="1"/>
</dbReference>
<feature type="compositionally biased region" description="Acidic residues" evidence="13">
    <location>
        <begin position="13"/>
        <end position="50"/>
    </location>
</feature>
<dbReference type="GO" id="GO:0005524">
    <property type="term" value="F:ATP binding"/>
    <property type="evidence" value="ECO:0007669"/>
    <property type="project" value="UniProtKB-KW"/>
</dbReference>
<comment type="subcellular location">
    <subcellularLocation>
        <location evidence="1">Cytoplasm</location>
    </subcellularLocation>
</comment>
<comment type="caution">
    <text evidence="12">Lacks conserved residue(s) required for the propagation of feature annotation.</text>
</comment>
<dbReference type="InterPro" id="IPR041677">
    <property type="entry name" value="DNA2/NAM7_AAA_11"/>
</dbReference>
<name>A0ABD3MDL3_9STRA</name>
<evidence type="ECO:0000256" key="4">
    <source>
        <dbReference type="ARBA" id="ARBA00022723"/>
    </source>
</evidence>
<keyword evidence="10" id="KW-0067">ATP-binding</keyword>
<evidence type="ECO:0000313" key="16">
    <source>
        <dbReference type="Proteomes" id="UP001530315"/>
    </source>
</evidence>
<comment type="catalytic activity">
    <reaction evidence="11">
        <text>ATP + H2O = ADP + phosphate + H(+)</text>
        <dbReference type="Rhea" id="RHEA:13065"/>
        <dbReference type="ChEBI" id="CHEBI:15377"/>
        <dbReference type="ChEBI" id="CHEBI:15378"/>
        <dbReference type="ChEBI" id="CHEBI:30616"/>
        <dbReference type="ChEBI" id="CHEBI:43474"/>
        <dbReference type="ChEBI" id="CHEBI:456216"/>
        <dbReference type="EC" id="3.6.4.12"/>
    </reaction>
    <physiologicalReaction direction="left-to-right" evidence="11">
        <dbReference type="Rhea" id="RHEA:13066"/>
    </physiologicalReaction>
</comment>
<feature type="compositionally biased region" description="Polar residues" evidence="13">
    <location>
        <begin position="1036"/>
        <end position="1051"/>
    </location>
</feature>
<feature type="region of interest" description="Disordered" evidence="13">
    <location>
        <begin position="368"/>
        <end position="393"/>
    </location>
</feature>
<dbReference type="PANTHER" id="PTHR10887:SF364">
    <property type="entry name" value="REGULATOR OF NONSENSE TRANSCRIPTS 1"/>
    <property type="match status" value="1"/>
</dbReference>
<dbReference type="CDD" id="cd21400">
    <property type="entry name" value="ZBD_UPF1-like"/>
    <property type="match status" value="1"/>
</dbReference>
<dbReference type="InterPro" id="IPR041679">
    <property type="entry name" value="DNA2/NAM7-like_C"/>
</dbReference>
<keyword evidence="8" id="KW-0347">Helicase</keyword>
<protein>
    <recommendedName>
        <fullName evidence="14">Upf1 domain-containing protein</fullName>
    </recommendedName>
</protein>
<evidence type="ECO:0000256" key="10">
    <source>
        <dbReference type="ARBA" id="ARBA00022840"/>
    </source>
</evidence>
<evidence type="ECO:0000256" key="9">
    <source>
        <dbReference type="ARBA" id="ARBA00022833"/>
    </source>
</evidence>
<dbReference type="GO" id="GO:0008270">
    <property type="term" value="F:zinc ion binding"/>
    <property type="evidence" value="ECO:0007669"/>
    <property type="project" value="UniProtKB-KW"/>
</dbReference>
<evidence type="ECO:0000259" key="14">
    <source>
        <dbReference type="PROSITE" id="PS51997"/>
    </source>
</evidence>
<dbReference type="Pfam" id="PF18141">
    <property type="entry name" value="UPF1_1B_dom"/>
    <property type="match status" value="1"/>
</dbReference>
<evidence type="ECO:0000256" key="7">
    <source>
        <dbReference type="ARBA" id="ARBA00022801"/>
    </source>
</evidence>
<accession>A0ABD3MDL3</accession>
<evidence type="ECO:0000256" key="11">
    <source>
        <dbReference type="ARBA" id="ARBA00048432"/>
    </source>
</evidence>
<keyword evidence="5" id="KW-0547">Nucleotide-binding</keyword>
<dbReference type="GO" id="GO:0005737">
    <property type="term" value="C:cytoplasm"/>
    <property type="evidence" value="ECO:0007669"/>
    <property type="project" value="UniProtKB-SubCell"/>
</dbReference>
<keyword evidence="9" id="KW-0862">Zinc</keyword>
<dbReference type="AlphaFoldDB" id="A0ABD3MDL3"/>
<evidence type="ECO:0000256" key="6">
    <source>
        <dbReference type="ARBA" id="ARBA00022771"/>
    </source>
</evidence>
<dbReference type="Pfam" id="PF13087">
    <property type="entry name" value="AAA_12"/>
    <property type="match status" value="1"/>
</dbReference>
<dbReference type="EMBL" id="JALLAZ020001842">
    <property type="protein sequence ID" value="KAL3761893.1"/>
    <property type="molecule type" value="Genomic_DNA"/>
</dbReference>
<gene>
    <name evidence="15" type="ORF">ACHAW5_006122</name>
</gene>
<evidence type="ECO:0000256" key="8">
    <source>
        <dbReference type="ARBA" id="ARBA00022806"/>
    </source>
</evidence>
<dbReference type="GO" id="GO:0016787">
    <property type="term" value="F:hydrolase activity"/>
    <property type="evidence" value="ECO:0007669"/>
    <property type="project" value="UniProtKB-KW"/>
</dbReference>
<dbReference type="PANTHER" id="PTHR10887">
    <property type="entry name" value="DNA2/NAM7 HELICASE FAMILY"/>
    <property type="match status" value="1"/>
</dbReference>
<proteinExistence type="inferred from homology"/>
<dbReference type="CDD" id="cd18039">
    <property type="entry name" value="DEXXQc_UPF1"/>
    <property type="match status" value="1"/>
</dbReference>
<keyword evidence="6" id="KW-0863">Zinc-finger</keyword>
<feature type="domain" description="Upf1" evidence="14">
    <location>
        <begin position="76"/>
        <end position="234"/>
    </location>
</feature>
<keyword evidence="3" id="KW-0963">Cytoplasm</keyword>
<dbReference type="InterPro" id="IPR018999">
    <property type="entry name" value="UPF1_CH/ZBD"/>
</dbReference>